<feature type="transmembrane region" description="Helical" evidence="4">
    <location>
        <begin position="139"/>
        <end position="161"/>
    </location>
</feature>
<reference evidence="6 7" key="1">
    <citation type="submission" date="2024-04" db="EMBL/GenBank/DDBJ databases">
        <title>Luteolibacter sp. isolated from soil.</title>
        <authorList>
            <person name="An J."/>
        </authorList>
    </citation>
    <scope>NUCLEOTIDE SEQUENCE [LARGE SCALE GENOMIC DNA]</scope>
    <source>
        <strain evidence="6 7">Y139</strain>
    </source>
</reference>
<keyword evidence="7" id="KW-1185">Reference proteome</keyword>
<dbReference type="RefSeq" id="WP_341405993.1">
    <property type="nucleotide sequence ID" value="NZ_JBBUKT010000006.1"/>
</dbReference>
<sequence length="588" mass="65234">MPRIKLQAAFLWAEALLLAVLAASQGLPWLFPLAGALALLAALASGRLAWFGLLAALSASGAWFFLSNRTQAWSVLPVVFPVVALIAGTLCAFLGILASLHKDKTSPLQGMLGRFAVALHFLTAGILFAASYLPAAVQLVLGWGFCGLVTILAADTFVKLVSRLYTPRRHWETLLPPGAFFFFRWMGKEGRACFPAPRTDEDAFSLKLPEMWMWPALRRQLLPLLLSALLLSWLGTCFHEVGAAQSGVRQTAGAWDETSLDPGFHLSLPWPLGTVHRVDTGKLHETVLGFRSDPGQPILWERAHYEGEEMSLVGGGDDLLSISVPIHYRIADAAAYLRGAADPERLVRDIGNRILLDLTVRRGAAEVMTTAREDIRRDFQQQLQEALDHDRAGIRIEEICLRDVHPPVQVAPSYQEVLAAMEEREAFIHDGESYRRDFSTRARGESYQIVVDAESAASSRLDRAKGETTRFTLRRDAWAASRPLFELREGFRVFDDTLANTKKAIFDDRIRSSMSTQLDLRKVLNPDLVDTAPVAPETLVPRPSKSRDAFDLDIEGFLRTDRGQIPAPVSMPDDNDYLFKPEASPQKK</sequence>
<keyword evidence="4" id="KW-1133">Transmembrane helix</keyword>
<evidence type="ECO:0000313" key="6">
    <source>
        <dbReference type="EMBL" id="MEK7952235.1"/>
    </source>
</evidence>
<comment type="subcellular location">
    <subcellularLocation>
        <location evidence="1">Membrane</location>
        <topology evidence="1">Single-pass membrane protein</topology>
    </subcellularLocation>
</comment>
<feature type="transmembrane region" description="Helical" evidence="4">
    <location>
        <begin position="78"/>
        <end position="100"/>
    </location>
</feature>
<dbReference type="Gene3D" id="3.30.479.30">
    <property type="entry name" value="Band 7 domain"/>
    <property type="match status" value="1"/>
</dbReference>
<dbReference type="EMBL" id="JBBUKT010000006">
    <property type="protein sequence ID" value="MEK7952235.1"/>
    <property type="molecule type" value="Genomic_DNA"/>
</dbReference>
<keyword evidence="4" id="KW-0472">Membrane</keyword>
<comment type="similarity">
    <text evidence="2">Belongs to the band 7/mec-2 family. HflK subfamily.</text>
</comment>
<evidence type="ECO:0000313" key="7">
    <source>
        <dbReference type="Proteomes" id="UP001371305"/>
    </source>
</evidence>
<organism evidence="6 7">
    <name type="scientific">Luteolibacter soli</name>
    <dbReference type="NCBI Taxonomy" id="3135280"/>
    <lineage>
        <taxon>Bacteria</taxon>
        <taxon>Pseudomonadati</taxon>
        <taxon>Verrucomicrobiota</taxon>
        <taxon>Verrucomicrobiia</taxon>
        <taxon>Verrucomicrobiales</taxon>
        <taxon>Verrucomicrobiaceae</taxon>
        <taxon>Luteolibacter</taxon>
    </lineage>
</organism>
<feature type="transmembrane region" description="Helical" evidence="4">
    <location>
        <begin position="15"/>
        <end position="41"/>
    </location>
</feature>
<dbReference type="GO" id="GO:0006508">
    <property type="term" value="P:proteolysis"/>
    <property type="evidence" value="ECO:0007669"/>
    <property type="project" value="UniProtKB-KW"/>
</dbReference>
<dbReference type="SUPFAM" id="SSF117892">
    <property type="entry name" value="Band 7/SPFH domain"/>
    <property type="match status" value="1"/>
</dbReference>
<proteinExistence type="inferred from homology"/>
<keyword evidence="6" id="KW-0645">Protease</keyword>
<comment type="caution">
    <text evidence="6">The sequence shown here is derived from an EMBL/GenBank/DDBJ whole genome shotgun (WGS) entry which is preliminary data.</text>
</comment>
<accession>A0ABU9AXX6</accession>
<evidence type="ECO:0000259" key="5">
    <source>
        <dbReference type="SMART" id="SM00244"/>
    </source>
</evidence>
<dbReference type="CDD" id="cd03404">
    <property type="entry name" value="SPFH_HflK"/>
    <property type="match status" value="1"/>
</dbReference>
<evidence type="ECO:0000256" key="2">
    <source>
        <dbReference type="ARBA" id="ARBA00006971"/>
    </source>
</evidence>
<name>A0ABU9AXX6_9BACT</name>
<dbReference type="InterPro" id="IPR036013">
    <property type="entry name" value="Band_7/SPFH_dom_sf"/>
</dbReference>
<keyword evidence="4" id="KW-0812">Transmembrane</keyword>
<evidence type="ECO:0000256" key="3">
    <source>
        <dbReference type="SAM" id="MobiDB-lite"/>
    </source>
</evidence>
<evidence type="ECO:0000256" key="4">
    <source>
        <dbReference type="SAM" id="Phobius"/>
    </source>
</evidence>
<feature type="domain" description="Band 7" evidence="5">
    <location>
        <begin position="236"/>
        <end position="418"/>
    </location>
</feature>
<dbReference type="Pfam" id="PF01145">
    <property type="entry name" value="Band_7"/>
    <property type="match status" value="1"/>
</dbReference>
<keyword evidence="6" id="KW-0378">Hydrolase</keyword>
<feature type="transmembrane region" description="Helical" evidence="4">
    <location>
        <begin position="112"/>
        <end position="133"/>
    </location>
</feature>
<dbReference type="SMART" id="SM00244">
    <property type="entry name" value="PHB"/>
    <property type="match status" value="1"/>
</dbReference>
<feature type="transmembrane region" description="Helical" evidence="4">
    <location>
        <begin position="48"/>
        <end position="66"/>
    </location>
</feature>
<dbReference type="InterPro" id="IPR001107">
    <property type="entry name" value="Band_7"/>
</dbReference>
<evidence type="ECO:0000256" key="1">
    <source>
        <dbReference type="ARBA" id="ARBA00004167"/>
    </source>
</evidence>
<dbReference type="InterPro" id="IPR010201">
    <property type="entry name" value="HflK"/>
</dbReference>
<dbReference type="GO" id="GO:0008233">
    <property type="term" value="F:peptidase activity"/>
    <property type="evidence" value="ECO:0007669"/>
    <property type="project" value="UniProtKB-KW"/>
</dbReference>
<dbReference type="Proteomes" id="UP001371305">
    <property type="component" value="Unassembled WGS sequence"/>
</dbReference>
<protein>
    <submittedName>
        <fullName evidence="6">Protease modulator HflK</fullName>
    </submittedName>
</protein>
<gene>
    <name evidence="6" type="ORF">WKV53_17125</name>
</gene>
<feature type="region of interest" description="Disordered" evidence="3">
    <location>
        <begin position="563"/>
        <end position="588"/>
    </location>
</feature>